<dbReference type="CDD" id="cd04301">
    <property type="entry name" value="NAT_SF"/>
    <property type="match status" value="1"/>
</dbReference>
<dbReference type="PROSITE" id="PS51186">
    <property type="entry name" value="GNAT"/>
    <property type="match status" value="1"/>
</dbReference>
<keyword evidence="3" id="KW-1185">Reference proteome</keyword>
<dbReference type="SUPFAM" id="SSF55729">
    <property type="entry name" value="Acyl-CoA N-acyltransferases (Nat)"/>
    <property type="match status" value="1"/>
</dbReference>
<dbReference type="InterPro" id="IPR016181">
    <property type="entry name" value="Acyl_CoA_acyltransferase"/>
</dbReference>
<organism evidence="2 3">
    <name type="scientific">Geoanaerobacter pelophilus</name>
    <dbReference type="NCBI Taxonomy" id="60036"/>
    <lineage>
        <taxon>Bacteria</taxon>
        <taxon>Pseudomonadati</taxon>
        <taxon>Thermodesulfobacteriota</taxon>
        <taxon>Desulfuromonadia</taxon>
        <taxon>Geobacterales</taxon>
        <taxon>Geobacteraceae</taxon>
        <taxon>Geoanaerobacter</taxon>
    </lineage>
</organism>
<dbReference type="InterPro" id="IPR000182">
    <property type="entry name" value="GNAT_dom"/>
</dbReference>
<name>A0ABQ0MGB5_9BACT</name>
<dbReference type="Proteomes" id="UP000194153">
    <property type="component" value="Unassembled WGS sequence"/>
</dbReference>
<sequence>MSLVTMEIKVREKLRVMGYVISHNIHRDRFLKNLDVCVRFKGAVVAEACFTDDGDSAYCHHVKVEPEYRRRGIASAMYQYAESIFLKKLENHWHDDPETQSPEARAFWAQPHRPFGFLSK</sequence>
<reference evidence="3" key="1">
    <citation type="submission" date="2017-05" db="EMBL/GenBank/DDBJ databases">
        <title>Draft genome sequence of Geobacter pelophilus, a iron(III)-reducing bacteria.</title>
        <authorList>
            <person name="Aoyagi T."/>
            <person name="Koike H."/>
            <person name="Morita T."/>
            <person name="Sato Y."/>
            <person name="Habe H."/>
            <person name="Hori T."/>
        </authorList>
    </citation>
    <scope>NUCLEOTIDE SEQUENCE [LARGE SCALE GENOMIC DNA]</scope>
    <source>
        <strain evidence="3">Drf2</strain>
    </source>
</reference>
<proteinExistence type="predicted"/>
<dbReference type="EMBL" id="BDQG01000001">
    <property type="protein sequence ID" value="GAW66140.1"/>
    <property type="molecule type" value="Genomic_DNA"/>
</dbReference>
<evidence type="ECO:0000259" key="1">
    <source>
        <dbReference type="PROSITE" id="PS51186"/>
    </source>
</evidence>
<dbReference type="Gene3D" id="3.40.630.30">
    <property type="match status" value="1"/>
</dbReference>
<feature type="domain" description="N-acetyltransferase" evidence="1">
    <location>
        <begin position="1"/>
        <end position="120"/>
    </location>
</feature>
<comment type="caution">
    <text evidence="2">The sequence shown here is derived from an EMBL/GenBank/DDBJ whole genome shotgun (WGS) entry which is preliminary data.</text>
</comment>
<accession>A0ABQ0MGB5</accession>
<protein>
    <recommendedName>
        <fullName evidence="1">N-acetyltransferase domain-containing protein</fullName>
    </recommendedName>
</protein>
<evidence type="ECO:0000313" key="2">
    <source>
        <dbReference type="EMBL" id="GAW66140.1"/>
    </source>
</evidence>
<gene>
    <name evidence="2" type="ORF">GPEL0_01r1377</name>
</gene>
<dbReference type="Pfam" id="PF00583">
    <property type="entry name" value="Acetyltransf_1"/>
    <property type="match status" value="1"/>
</dbReference>
<evidence type="ECO:0000313" key="3">
    <source>
        <dbReference type="Proteomes" id="UP000194153"/>
    </source>
</evidence>